<evidence type="ECO:0000256" key="7">
    <source>
        <dbReference type="ARBA" id="ARBA00022723"/>
    </source>
</evidence>
<keyword evidence="11" id="KW-0503">Monooxygenase</keyword>
<evidence type="ECO:0000256" key="4">
    <source>
        <dbReference type="ARBA" id="ARBA00010617"/>
    </source>
</evidence>
<dbReference type="FunFam" id="1.10.630.10:FF:000069">
    <property type="entry name" value="Cytochrome P450, putative (Eurofung)"/>
    <property type="match status" value="1"/>
</dbReference>
<organism evidence="16 17">
    <name type="scientific">Aspergillus brasiliensis (strain CBS 101740 / IMI 381727 / IBT 21946)</name>
    <dbReference type="NCBI Taxonomy" id="767769"/>
    <lineage>
        <taxon>Eukaryota</taxon>
        <taxon>Fungi</taxon>
        <taxon>Dikarya</taxon>
        <taxon>Ascomycota</taxon>
        <taxon>Pezizomycotina</taxon>
        <taxon>Eurotiomycetes</taxon>
        <taxon>Eurotiomycetidae</taxon>
        <taxon>Eurotiales</taxon>
        <taxon>Aspergillaceae</taxon>
        <taxon>Aspergillus</taxon>
        <taxon>Aspergillus subgen. Circumdati</taxon>
    </lineage>
</organism>
<evidence type="ECO:0000256" key="14">
    <source>
        <dbReference type="ARBA" id="ARBA00069646"/>
    </source>
</evidence>
<evidence type="ECO:0000256" key="2">
    <source>
        <dbReference type="ARBA" id="ARBA00004167"/>
    </source>
</evidence>
<keyword evidence="8" id="KW-1133">Transmembrane helix</keyword>
<keyword evidence="12" id="KW-0472">Membrane</keyword>
<dbReference type="OrthoDB" id="3945418at2759"/>
<evidence type="ECO:0000256" key="13">
    <source>
        <dbReference type="ARBA" id="ARBA00051517"/>
    </source>
</evidence>
<evidence type="ECO:0000256" key="6">
    <source>
        <dbReference type="ARBA" id="ARBA00022692"/>
    </source>
</evidence>
<keyword evidence="17" id="KW-1185">Reference proteome</keyword>
<evidence type="ECO:0000256" key="9">
    <source>
        <dbReference type="ARBA" id="ARBA00023002"/>
    </source>
</evidence>
<comment type="subcellular location">
    <subcellularLocation>
        <location evidence="2">Membrane</location>
        <topology evidence="2">Single-pass membrane protein</topology>
    </subcellularLocation>
</comment>
<dbReference type="GO" id="GO:0004497">
    <property type="term" value="F:monooxygenase activity"/>
    <property type="evidence" value="ECO:0007669"/>
    <property type="project" value="UniProtKB-KW"/>
</dbReference>
<feature type="binding site" description="axial binding residue" evidence="15">
    <location>
        <position position="447"/>
    </location>
    <ligand>
        <name>heme</name>
        <dbReference type="ChEBI" id="CHEBI:30413"/>
    </ligand>
    <ligandPart>
        <name>Fe</name>
        <dbReference type="ChEBI" id="CHEBI:18248"/>
    </ligandPart>
</feature>
<dbReference type="GO" id="GO:0016020">
    <property type="term" value="C:membrane"/>
    <property type="evidence" value="ECO:0007669"/>
    <property type="project" value="UniProtKB-SubCell"/>
</dbReference>
<dbReference type="InterPro" id="IPR036396">
    <property type="entry name" value="Cyt_P450_sf"/>
</dbReference>
<dbReference type="GO" id="GO:0005506">
    <property type="term" value="F:iron ion binding"/>
    <property type="evidence" value="ECO:0007669"/>
    <property type="project" value="InterPro"/>
</dbReference>
<evidence type="ECO:0000256" key="1">
    <source>
        <dbReference type="ARBA" id="ARBA00001971"/>
    </source>
</evidence>
<dbReference type="EMBL" id="KV878693">
    <property type="protein sequence ID" value="OJJ67522.1"/>
    <property type="molecule type" value="Genomic_DNA"/>
</dbReference>
<dbReference type="GO" id="GO:0020037">
    <property type="term" value="F:heme binding"/>
    <property type="evidence" value="ECO:0007669"/>
    <property type="project" value="InterPro"/>
</dbReference>
<dbReference type="CDD" id="cd11062">
    <property type="entry name" value="CYP58-like"/>
    <property type="match status" value="1"/>
</dbReference>
<evidence type="ECO:0000313" key="16">
    <source>
        <dbReference type="EMBL" id="OJJ67522.1"/>
    </source>
</evidence>
<evidence type="ECO:0000256" key="8">
    <source>
        <dbReference type="ARBA" id="ARBA00022989"/>
    </source>
</evidence>
<comment type="pathway">
    <text evidence="3">Mycotoxin biosynthesis.</text>
</comment>
<dbReference type="Proteomes" id="UP000184499">
    <property type="component" value="Unassembled WGS sequence"/>
</dbReference>
<name>A0A1L9U7B4_ASPBC</name>
<reference evidence="17" key="1">
    <citation type="journal article" date="2017" name="Genome Biol.">
        <title>Comparative genomics reveals high biological diversity and specific adaptations in the industrially and medically important fungal genus Aspergillus.</title>
        <authorList>
            <person name="de Vries R.P."/>
            <person name="Riley R."/>
            <person name="Wiebenga A."/>
            <person name="Aguilar-Osorio G."/>
            <person name="Amillis S."/>
            <person name="Uchima C.A."/>
            <person name="Anderluh G."/>
            <person name="Asadollahi M."/>
            <person name="Askin M."/>
            <person name="Barry K."/>
            <person name="Battaglia E."/>
            <person name="Bayram O."/>
            <person name="Benocci T."/>
            <person name="Braus-Stromeyer S.A."/>
            <person name="Caldana C."/>
            <person name="Canovas D."/>
            <person name="Cerqueira G.C."/>
            <person name="Chen F."/>
            <person name="Chen W."/>
            <person name="Choi C."/>
            <person name="Clum A."/>
            <person name="Dos Santos R.A."/>
            <person name="Damasio A.R."/>
            <person name="Diallinas G."/>
            <person name="Emri T."/>
            <person name="Fekete E."/>
            <person name="Flipphi M."/>
            <person name="Freyberg S."/>
            <person name="Gallo A."/>
            <person name="Gournas C."/>
            <person name="Habgood R."/>
            <person name="Hainaut M."/>
            <person name="Harispe M.L."/>
            <person name="Henrissat B."/>
            <person name="Hilden K.S."/>
            <person name="Hope R."/>
            <person name="Hossain A."/>
            <person name="Karabika E."/>
            <person name="Karaffa L."/>
            <person name="Karanyi Z."/>
            <person name="Krasevec N."/>
            <person name="Kuo A."/>
            <person name="Kusch H."/>
            <person name="LaButti K."/>
            <person name="Lagendijk E.L."/>
            <person name="Lapidus A."/>
            <person name="Levasseur A."/>
            <person name="Lindquist E."/>
            <person name="Lipzen A."/>
            <person name="Logrieco A.F."/>
            <person name="MacCabe A."/>
            <person name="Maekelae M.R."/>
            <person name="Malavazi I."/>
            <person name="Melin P."/>
            <person name="Meyer V."/>
            <person name="Mielnichuk N."/>
            <person name="Miskei M."/>
            <person name="Molnar A.P."/>
            <person name="Mule G."/>
            <person name="Ngan C.Y."/>
            <person name="Orejas M."/>
            <person name="Orosz E."/>
            <person name="Ouedraogo J.P."/>
            <person name="Overkamp K.M."/>
            <person name="Park H.-S."/>
            <person name="Perrone G."/>
            <person name="Piumi F."/>
            <person name="Punt P.J."/>
            <person name="Ram A.F."/>
            <person name="Ramon A."/>
            <person name="Rauscher S."/>
            <person name="Record E."/>
            <person name="Riano-Pachon D.M."/>
            <person name="Robert V."/>
            <person name="Roehrig J."/>
            <person name="Ruller R."/>
            <person name="Salamov A."/>
            <person name="Salih N.S."/>
            <person name="Samson R.A."/>
            <person name="Sandor E."/>
            <person name="Sanguinetti M."/>
            <person name="Schuetze T."/>
            <person name="Sepcic K."/>
            <person name="Shelest E."/>
            <person name="Sherlock G."/>
            <person name="Sophianopoulou V."/>
            <person name="Squina F.M."/>
            <person name="Sun H."/>
            <person name="Susca A."/>
            <person name="Todd R.B."/>
            <person name="Tsang A."/>
            <person name="Unkles S.E."/>
            <person name="van de Wiele N."/>
            <person name="van Rossen-Uffink D."/>
            <person name="Oliveira J.V."/>
            <person name="Vesth T.C."/>
            <person name="Visser J."/>
            <person name="Yu J.-H."/>
            <person name="Zhou M."/>
            <person name="Andersen M.R."/>
            <person name="Archer D.B."/>
            <person name="Baker S.E."/>
            <person name="Benoit I."/>
            <person name="Brakhage A.A."/>
            <person name="Braus G.H."/>
            <person name="Fischer R."/>
            <person name="Frisvad J.C."/>
            <person name="Goldman G.H."/>
            <person name="Houbraken J."/>
            <person name="Oakley B."/>
            <person name="Pocsi I."/>
            <person name="Scazzocchio C."/>
            <person name="Seiboth B."/>
            <person name="vanKuyk P.A."/>
            <person name="Wortman J."/>
            <person name="Dyer P.S."/>
            <person name="Grigoriev I.V."/>
        </authorList>
    </citation>
    <scope>NUCLEOTIDE SEQUENCE [LARGE SCALE GENOMIC DNA]</scope>
    <source>
        <strain evidence="17">CBS 101740 / IMI 381727 / IBT 21946</strain>
    </source>
</reference>
<comment type="similarity">
    <text evidence="4">Belongs to the cytochrome P450 family.</text>
</comment>
<evidence type="ECO:0000256" key="15">
    <source>
        <dbReference type="PIRSR" id="PIRSR602401-1"/>
    </source>
</evidence>
<dbReference type="Pfam" id="PF00067">
    <property type="entry name" value="p450"/>
    <property type="match status" value="1"/>
</dbReference>
<evidence type="ECO:0000256" key="5">
    <source>
        <dbReference type="ARBA" id="ARBA00022617"/>
    </source>
</evidence>
<dbReference type="RefSeq" id="XP_067474771.1">
    <property type="nucleotide sequence ID" value="XM_067625883.1"/>
</dbReference>
<dbReference type="SUPFAM" id="SSF48264">
    <property type="entry name" value="Cytochrome P450"/>
    <property type="match status" value="1"/>
</dbReference>
<accession>A0A1L9U7B4</accession>
<dbReference type="PANTHER" id="PTHR24305">
    <property type="entry name" value="CYTOCHROME P450"/>
    <property type="match status" value="1"/>
</dbReference>
<evidence type="ECO:0000256" key="12">
    <source>
        <dbReference type="ARBA" id="ARBA00023136"/>
    </source>
</evidence>
<gene>
    <name evidence="16" type="ORF">ASPBRDRAFT_47587</name>
</gene>
<dbReference type="OMA" id="MDIICDY"/>
<keyword evidence="10 15" id="KW-0408">Iron</keyword>
<keyword evidence="6" id="KW-0812">Transmembrane</keyword>
<dbReference type="InterPro" id="IPR050121">
    <property type="entry name" value="Cytochrome_P450_monoxygenase"/>
</dbReference>
<dbReference type="GO" id="GO:0016705">
    <property type="term" value="F:oxidoreductase activity, acting on paired donors, with incorporation or reduction of molecular oxygen"/>
    <property type="evidence" value="ECO:0007669"/>
    <property type="project" value="InterPro"/>
</dbReference>
<evidence type="ECO:0000256" key="3">
    <source>
        <dbReference type="ARBA" id="ARBA00004685"/>
    </source>
</evidence>
<dbReference type="PRINTS" id="PR00463">
    <property type="entry name" value="EP450I"/>
</dbReference>
<keyword evidence="9" id="KW-0560">Oxidoreductase</keyword>
<dbReference type="InterPro" id="IPR001128">
    <property type="entry name" value="Cyt_P450"/>
</dbReference>
<protein>
    <recommendedName>
        <fullName evidence="14">Cytochrome P450 monooxygenase otaC</fullName>
    </recommendedName>
</protein>
<proteinExistence type="inferred from homology"/>
<dbReference type="InterPro" id="IPR002401">
    <property type="entry name" value="Cyt_P450_E_grp-I"/>
</dbReference>
<keyword evidence="5 15" id="KW-0349">Heme</keyword>
<dbReference type="Gene3D" id="1.10.630.10">
    <property type="entry name" value="Cytochrome P450"/>
    <property type="match status" value="1"/>
</dbReference>
<dbReference type="PANTHER" id="PTHR24305:SF157">
    <property type="entry name" value="N-ACETYLTRYPTOPHAN 6-HYDROXYLASE IVOC-RELATED"/>
    <property type="match status" value="1"/>
</dbReference>
<sequence length="508" mass="58390">MEALFEKTNLCVLVCSLVVLYVVGLSVYRLVLHPLSQFPGPKLAALTSWYECYYDLVKGGKFLWEIERMHDVYGPIVRINPREIHINDPDYYDEIYAPSWKRRDKDEQYVKLDAAPGSVFSTTQHELHHRRASALLPFFSKKSIRRIEPLIWEKLERLGAYLEGCVDSQKVVNLKSAAIGLTIEIISAYAYGESYSCLDNNLLGTEWKDTLAAANMEAAFLRHFPWVHNVVQLLPSSLVLFLKPSLGLLTRWQNQINQQTAMVCQRYRDRTLPPGTLFSAILESDLPPQEKEPWRLNSEAQNLLHAGSETSAKTLELCIFHLLHDKSKLHRLREELKTVMPEPTTPVTWQALESLPYMAACVQEGIRLQMGITTRSPRIAPHEDLHYQGWRIPAGTPISMISWFVHTNERLFPNGLAFQPERWIKASEVGFRLDKYLTSFMRGGRQCSGINLAYCQVNLSLAFLIRRFELELYETTPRDVSPDWDCFVAYPPKDSYGTRIRVKAVVRD</sequence>
<comment type="catalytic activity">
    <reaction evidence="13">
        <text>7-methylmellein + 3 reduced [NADPH--hemoprotein reductase] + 3 O2 = 7-carboxymellein + 3 oxidized [NADPH--hemoprotein reductase] + 4 H2O + 4 H(+)</text>
        <dbReference type="Rhea" id="RHEA:72771"/>
        <dbReference type="Rhea" id="RHEA-COMP:11964"/>
        <dbReference type="Rhea" id="RHEA-COMP:11965"/>
        <dbReference type="ChEBI" id="CHEBI:15377"/>
        <dbReference type="ChEBI" id="CHEBI:15378"/>
        <dbReference type="ChEBI" id="CHEBI:15379"/>
        <dbReference type="ChEBI" id="CHEBI:57618"/>
        <dbReference type="ChEBI" id="CHEBI:58210"/>
        <dbReference type="ChEBI" id="CHEBI:192524"/>
        <dbReference type="ChEBI" id="CHEBI:192525"/>
    </reaction>
    <physiologicalReaction direction="left-to-right" evidence="13">
        <dbReference type="Rhea" id="RHEA:72772"/>
    </physiologicalReaction>
</comment>
<comment type="cofactor">
    <cofactor evidence="1 15">
        <name>heme</name>
        <dbReference type="ChEBI" id="CHEBI:30413"/>
    </cofactor>
</comment>
<dbReference type="AlphaFoldDB" id="A0A1L9U7B4"/>
<evidence type="ECO:0000256" key="10">
    <source>
        <dbReference type="ARBA" id="ARBA00023004"/>
    </source>
</evidence>
<evidence type="ECO:0000256" key="11">
    <source>
        <dbReference type="ARBA" id="ARBA00023033"/>
    </source>
</evidence>
<keyword evidence="7 15" id="KW-0479">Metal-binding</keyword>
<dbReference type="GeneID" id="93578371"/>
<dbReference type="VEuPathDB" id="FungiDB:ASPBRDRAFT_47587"/>
<evidence type="ECO:0000313" key="17">
    <source>
        <dbReference type="Proteomes" id="UP000184499"/>
    </source>
</evidence>
<dbReference type="STRING" id="767769.A0A1L9U7B4"/>